<evidence type="ECO:0000313" key="2">
    <source>
        <dbReference type="EMBL" id="MEZ8208617.1"/>
    </source>
</evidence>
<dbReference type="EMBL" id="JBGOOS010000008">
    <property type="protein sequence ID" value="MEZ8208617.1"/>
    <property type="molecule type" value="Genomic_DNA"/>
</dbReference>
<keyword evidence="2" id="KW-0548">Nucleotidyltransferase</keyword>
<dbReference type="GO" id="GO:0047343">
    <property type="term" value="F:glucose-1-phosphate cytidylyltransferase activity"/>
    <property type="evidence" value="ECO:0007669"/>
    <property type="project" value="UniProtKB-EC"/>
</dbReference>
<dbReference type="EC" id="2.7.7.33" evidence="2"/>
<accession>A0ABV4MGB2</accession>
<dbReference type="InterPro" id="IPR005835">
    <property type="entry name" value="NTP_transferase_dom"/>
</dbReference>
<dbReference type="InterPro" id="IPR013446">
    <property type="entry name" value="G1P_cyt_trans-like"/>
</dbReference>
<proteinExistence type="predicted"/>
<gene>
    <name evidence="2" type="primary">rfbF</name>
    <name evidence="2" type="ORF">ACED39_07495</name>
</gene>
<evidence type="ECO:0000259" key="1">
    <source>
        <dbReference type="Pfam" id="PF00483"/>
    </source>
</evidence>
<dbReference type="Pfam" id="PF00483">
    <property type="entry name" value="NTP_transferase"/>
    <property type="match status" value="1"/>
</dbReference>
<dbReference type="PANTHER" id="PTHR47183:SF1">
    <property type="entry name" value="GLUCOSE-1-PHOSPHATE CYTIDYLYLTRANSFERASE"/>
    <property type="match status" value="1"/>
</dbReference>
<dbReference type="InterPro" id="IPR029044">
    <property type="entry name" value="Nucleotide-diphossugar_trans"/>
</dbReference>
<keyword evidence="3" id="KW-1185">Reference proteome</keyword>
<protein>
    <submittedName>
        <fullName evidence="2">Glucose-1-phosphate cytidylyltransferase</fullName>
        <ecNumber evidence="2">2.7.7.33</ecNumber>
    </submittedName>
</protein>
<dbReference type="Proteomes" id="UP001569151">
    <property type="component" value="Unassembled WGS sequence"/>
</dbReference>
<dbReference type="NCBIfam" id="TIGR02623">
    <property type="entry name" value="G1P_cyt_trans"/>
    <property type="match status" value="1"/>
</dbReference>
<dbReference type="InterPro" id="IPR046981">
    <property type="entry name" value="G1P_cyt_trans"/>
</dbReference>
<name>A0ABV4MGB2_9VIBR</name>
<dbReference type="PANTHER" id="PTHR47183">
    <property type="entry name" value="GLUCOSE-1-PHOSPHATE CYTIDYLYLTRANSFERASE-RELATED"/>
    <property type="match status" value="1"/>
</dbReference>
<sequence length="255" mass="29082">MKAVILAGGLGTRIAEETHLKPKPMVEIGGRPILWHIMNTYYSHGITDFIICCGYKGYVIKEYFANYALHRSDVTIDLAEDSIITHKKNSEPWKVTLVDTGEQTQTGGRIKRISDYIDSTFFLTYGDGVSDVDLTELLRFHKREKGLATLTAVQPSARFGALEIEDNSVKVFEEKPAGDHRWINGGVFVCEPEVFSLIDDDQTIWEREPMIELTKMGQLKARRHHGFWAAMDTLRDKNYLEELWESGNAPWKITQ</sequence>
<dbReference type="Gene3D" id="3.90.550.10">
    <property type="entry name" value="Spore Coat Polysaccharide Biosynthesis Protein SpsA, Chain A"/>
    <property type="match status" value="1"/>
</dbReference>
<evidence type="ECO:0000313" key="3">
    <source>
        <dbReference type="Proteomes" id="UP001569151"/>
    </source>
</evidence>
<dbReference type="SUPFAM" id="SSF53448">
    <property type="entry name" value="Nucleotide-diphospho-sugar transferases"/>
    <property type="match status" value="1"/>
</dbReference>
<dbReference type="CDD" id="cd02524">
    <property type="entry name" value="G1P_cytidylyltransferase"/>
    <property type="match status" value="1"/>
</dbReference>
<reference evidence="2 3" key="1">
    <citation type="submission" date="2024-06" db="EMBL/GenBank/DDBJ databases">
        <authorList>
            <person name="Steensen K."/>
            <person name="Seneca J."/>
            <person name="Bartlau N."/>
            <person name="Yu A.X."/>
            <person name="Polz M.F."/>
        </authorList>
    </citation>
    <scope>NUCLEOTIDE SEQUENCE [LARGE SCALE GENOMIC DNA]</scope>
    <source>
        <strain evidence="2 3">1F146</strain>
    </source>
</reference>
<comment type="caution">
    <text evidence="2">The sequence shown here is derived from an EMBL/GenBank/DDBJ whole genome shotgun (WGS) entry which is preliminary data.</text>
</comment>
<keyword evidence="2" id="KW-0808">Transferase</keyword>
<organism evidence="2 3">
    <name type="scientific">Vibrio bivalvicida</name>
    <dbReference type="NCBI Taxonomy" id="1276888"/>
    <lineage>
        <taxon>Bacteria</taxon>
        <taxon>Pseudomonadati</taxon>
        <taxon>Pseudomonadota</taxon>
        <taxon>Gammaproteobacteria</taxon>
        <taxon>Vibrionales</taxon>
        <taxon>Vibrionaceae</taxon>
        <taxon>Vibrio</taxon>
        <taxon>Vibrio oreintalis group</taxon>
    </lineage>
</organism>
<feature type="domain" description="Nucleotidyl transferase" evidence="1">
    <location>
        <begin position="2"/>
        <end position="212"/>
    </location>
</feature>
<dbReference type="RefSeq" id="WP_371718458.1">
    <property type="nucleotide sequence ID" value="NZ_JBGOOF010000010.1"/>
</dbReference>